<evidence type="ECO:0000313" key="2">
    <source>
        <dbReference type="Proteomes" id="UP000832097"/>
    </source>
</evidence>
<accession>A0ABY4C6B5</accession>
<name>A0ABY4C6B5_9MICO</name>
<protein>
    <recommendedName>
        <fullName evidence="3">SRPBCC domain-containing protein</fullName>
    </recommendedName>
</protein>
<sequence length="74" mass="8357">MSTPQFIPPRAERTPPPSAPVKVILELPEEGTRFTATFELRDRAEPGFAYAQHIGHKVSETLAAHWNRFVEESL</sequence>
<evidence type="ECO:0000313" key="1">
    <source>
        <dbReference type="EMBL" id="UOE45962.1"/>
    </source>
</evidence>
<reference evidence="1 2" key="1">
    <citation type="submission" date="2022-03" db="EMBL/GenBank/DDBJ databases">
        <title>Mucilaginibacter sp. isolated from the gut of Protaetia brevitarsis seulensis larvae.</title>
        <authorList>
            <person name="Won M."/>
            <person name="Kim S.-J."/>
            <person name="Kwon S.-W."/>
        </authorList>
    </citation>
    <scope>NUCLEOTIDE SEQUENCE [LARGE SCALE GENOMIC DNA]</scope>
    <source>
        <strain evidence="1 2">CFWR-12</strain>
    </source>
</reference>
<dbReference type="EMBL" id="CP094528">
    <property type="protein sequence ID" value="UOE45962.1"/>
    <property type="molecule type" value="Genomic_DNA"/>
</dbReference>
<dbReference type="Proteomes" id="UP000832097">
    <property type="component" value="Chromosome"/>
</dbReference>
<gene>
    <name evidence="1" type="ORF">MTO99_09535</name>
</gene>
<keyword evidence="2" id="KW-1185">Reference proteome</keyword>
<dbReference type="RefSeq" id="WP_243558736.1">
    <property type="nucleotide sequence ID" value="NZ_CP094528.1"/>
</dbReference>
<evidence type="ECO:0008006" key="3">
    <source>
        <dbReference type="Google" id="ProtNLM"/>
    </source>
</evidence>
<organism evidence="1 2">
    <name type="scientific">Agromyces larvae</name>
    <dbReference type="NCBI Taxonomy" id="2929802"/>
    <lineage>
        <taxon>Bacteria</taxon>
        <taxon>Bacillati</taxon>
        <taxon>Actinomycetota</taxon>
        <taxon>Actinomycetes</taxon>
        <taxon>Micrococcales</taxon>
        <taxon>Microbacteriaceae</taxon>
        <taxon>Agromyces</taxon>
    </lineage>
</organism>
<proteinExistence type="predicted"/>